<dbReference type="PROSITE" id="PS50943">
    <property type="entry name" value="HTH_CROC1"/>
    <property type="match status" value="1"/>
</dbReference>
<evidence type="ECO:0000313" key="3">
    <source>
        <dbReference type="Proteomes" id="UP001180845"/>
    </source>
</evidence>
<accession>A0AAE3ZDA8</accession>
<dbReference type="InterPro" id="IPR043917">
    <property type="entry name" value="DUF5753"/>
</dbReference>
<dbReference type="GO" id="GO:0003677">
    <property type="term" value="F:DNA binding"/>
    <property type="evidence" value="ECO:0007669"/>
    <property type="project" value="InterPro"/>
</dbReference>
<gene>
    <name evidence="2" type="ORF">JOF55_001966</name>
</gene>
<evidence type="ECO:0000313" key="2">
    <source>
        <dbReference type="EMBL" id="MDR7301785.1"/>
    </source>
</evidence>
<dbReference type="EMBL" id="JAVDXW010000001">
    <property type="protein sequence ID" value="MDR7301785.1"/>
    <property type="molecule type" value="Genomic_DNA"/>
</dbReference>
<dbReference type="Proteomes" id="UP001180845">
    <property type="component" value="Unassembled WGS sequence"/>
</dbReference>
<name>A0AAE3ZDA8_9ACTN</name>
<dbReference type="Gene3D" id="1.10.260.40">
    <property type="entry name" value="lambda repressor-like DNA-binding domains"/>
    <property type="match status" value="1"/>
</dbReference>
<feature type="domain" description="HTH cro/C1-type" evidence="1">
    <location>
        <begin position="18"/>
        <end position="70"/>
    </location>
</feature>
<protein>
    <submittedName>
        <fullName evidence="2">Transcriptional regulator with XRE-family HTH domain</fullName>
    </submittedName>
</protein>
<dbReference type="CDD" id="cd00093">
    <property type="entry name" value="HTH_XRE"/>
    <property type="match status" value="1"/>
</dbReference>
<organism evidence="2 3">
    <name type="scientific">Haloactinomyces albus</name>
    <dbReference type="NCBI Taxonomy" id="1352928"/>
    <lineage>
        <taxon>Bacteria</taxon>
        <taxon>Bacillati</taxon>
        <taxon>Actinomycetota</taxon>
        <taxon>Actinomycetes</taxon>
        <taxon>Actinopolysporales</taxon>
        <taxon>Actinopolysporaceae</taxon>
        <taxon>Haloactinomyces</taxon>
    </lineage>
</organism>
<evidence type="ECO:0000259" key="1">
    <source>
        <dbReference type="PROSITE" id="PS50943"/>
    </source>
</evidence>
<dbReference type="InterPro" id="IPR001387">
    <property type="entry name" value="Cro/C1-type_HTH"/>
</dbReference>
<proteinExistence type="predicted"/>
<sequence>MAFSPTVRRRILAAELCRLRAAANLSITDAAALLDCAHSKISRIESCFQRAKAADVIALCSVYGADAHEQERLVQLAKDAGKKGWWQSYGDALPDWFETYVGLEAEADSIRTYEVEIMPGLLQTESYARATTQATVLTASSADIEKRVQLRLQRQHRLTDESPMELWAVMGEAAIRRPVGGHEILREQLQHVLALSDLPNVTVQVMPLEAGGHPAMGPFVVLSFPEHSHHDVVYLESQVGGHYLEEANEIGQYTRVMEHLRAHALDPHDSLRTIQNQAKEL</sequence>
<dbReference type="SUPFAM" id="SSF47413">
    <property type="entry name" value="lambda repressor-like DNA-binding domains"/>
    <property type="match status" value="1"/>
</dbReference>
<dbReference type="Pfam" id="PF19054">
    <property type="entry name" value="DUF5753"/>
    <property type="match status" value="1"/>
</dbReference>
<keyword evidence="3" id="KW-1185">Reference proteome</keyword>
<dbReference type="RefSeq" id="WP_310272744.1">
    <property type="nucleotide sequence ID" value="NZ_JAVDXW010000001.1"/>
</dbReference>
<dbReference type="AlphaFoldDB" id="A0AAE3ZDA8"/>
<dbReference type="InterPro" id="IPR010982">
    <property type="entry name" value="Lambda_DNA-bd_dom_sf"/>
</dbReference>
<comment type="caution">
    <text evidence="2">The sequence shown here is derived from an EMBL/GenBank/DDBJ whole genome shotgun (WGS) entry which is preliminary data.</text>
</comment>
<dbReference type="Pfam" id="PF13560">
    <property type="entry name" value="HTH_31"/>
    <property type="match status" value="1"/>
</dbReference>
<reference evidence="2" key="1">
    <citation type="submission" date="2023-07" db="EMBL/GenBank/DDBJ databases">
        <title>Sequencing the genomes of 1000 actinobacteria strains.</title>
        <authorList>
            <person name="Klenk H.-P."/>
        </authorList>
    </citation>
    <scope>NUCLEOTIDE SEQUENCE</scope>
    <source>
        <strain evidence="2">DSM 45977</strain>
    </source>
</reference>